<reference evidence="2" key="1">
    <citation type="journal article" date="2011" name="PLoS Biol.">
        <title>Gene gain and loss during evolution of obligate parasitism in the white rust pathogen of Arabidopsis thaliana.</title>
        <authorList>
            <person name="Kemen E."/>
            <person name="Gardiner A."/>
            <person name="Schultz-Larsen T."/>
            <person name="Kemen A.C."/>
            <person name="Balmuth A.L."/>
            <person name="Robert-Seilaniantz A."/>
            <person name="Bailey K."/>
            <person name="Holub E."/>
            <person name="Studholme D.J."/>
            <person name="Maclean D."/>
            <person name="Jones J.D."/>
        </authorList>
    </citation>
    <scope>NUCLEOTIDE SEQUENCE</scope>
</reference>
<dbReference type="HOGENOM" id="CLU_472848_0_0_1"/>
<feature type="signal peptide" evidence="1">
    <location>
        <begin position="1"/>
        <end position="20"/>
    </location>
</feature>
<gene>
    <name evidence="2" type="primary">AlNc14C78G5193</name>
    <name evidence="3" type="synonym">AlNc14C410G11451</name>
    <name evidence="2" type="ORF">ALNC14_059200</name>
    <name evidence="3" type="ORF">ALNC14_129020</name>
</gene>
<name>F0WEZ5_9STRA</name>
<evidence type="ECO:0000313" key="2">
    <source>
        <dbReference type="EMBL" id="CCA19777.1"/>
    </source>
</evidence>
<protein>
    <submittedName>
        <fullName evidence="3">AlNc14C410G11451 protein</fullName>
    </submittedName>
    <submittedName>
        <fullName evidence="2">AlNc14C78G5193 protein</fullName>
    </submittedName>
</protein>
<dbReference type="EMBL" id="FR824123">
    <property type="protein sequence ID" value="CCA19777.1"/>
    <property type="molecule type" value="Genomic_DNA"/>
</dbReference>
<accession>F0WEZ5</accession>
<feature type="chain" id="PRO_5007655437" evidence="1">
    <location>
        <begin position="21"/>
        <end position="593"/>
    </location>
</feature>
<dbReference type="AlphaFoldDB" id="F0WEZ5"/>
<organism evidence="2">
    <name type="scientific">Albugo laibachii Nc14</name>
    <dbReference type="NCBI Taxonomy" id="890382"/>
    <lineage>
        <taxon>Eukaryota</taxon>
        <taxon>Sar</taxon>
        <taxon>Stramenopiles</taxon>
        <taxon>Oomycota</taxon>
        <taxon>Peronosporomycetes</taxon>
        <taxon>Albuginales</taxon>
        <taxon>Albuginaceae</taxon>
        <taxon>Albugo</taxon>
    </lineage>
</organism>
<proteinExistence type="predicted"/>
<keyword evidence="1" id="KW-0732">Signal</keyword>
<evidence type="ECO:0000256" key="1">
    <source>
        <dbReference type="SAM" id="SignalP"/>
    </source>
</evidence>
<dbReference type="EMBL" id="FR824453">
    <property type="protein sequence ID" value="CCA26758.1"/>
    <property type="molecule type" value="Genomic_DNA"/>
</dbReference>
<evidence type="ECO:0000313" key="3">
    <source>
        <dbReference type="EMBL" id="CCA26758.1"/>
    </source>
</evidence>
<sequence>MPSILAVRVLTWLLMCDVCASYGQLSQREYTFSVPGRRPSDSEMHQILWSKYMECQACIDTYVGAKRVSLLKVELIKLTIRITATPSDFEQLLIACDEESTCAFLELKKQTLSMVQKAKNYIKAAYKLKFEAPVSRSVDSIDRVSKVVCLAHCLENTNECKVCLRDASGSKSIGEFLYAIAGNELVAYVLHTLRSEDEIIRACQINSRPCACFVRSKYSHELCQEIHHTRLPNDHGSVTMSGDQPVITVKTEQNNNIPARKGPDKTSNFKCISVRFQQSEENRVRKKTRCMKCWATEYLTPVHSLHLDVAQVEPTREFLLMDSVKLRPGLSCGTCIVEHLHNLKKCYEGYHNHFDTVSTGGRISMYMPQSIRLKFVPKEKSGCVLAATQNKDETLDVQNVNAEACTRCLLEHIGHSAVSLSNDRSLMAVETLDQKKTLGNCVSKSTCQNVVFIPDEMCPQQSLHTVQSEEVMDPTDHTPNVASLPTQPDNLVAVVKEKYDEPACLVCLALLYEVLLISTVEKYVWLVKREEPEGKLPTCGSCWRGIEPFEEEENIQVNIHMMRPISAKQVQRYVHEEVSDIKDLKIERAQKKN</sequence>
<reference evidence="2" key="2">
    <citation type="submission" date="2011-02" db="EMBL/GenBank/DDBJ databases">
        <authorList>
            <person name="MacLean D."/>
        </authorList>
    </citation>
    <scope>NUCLEOTIDE SEQUENCE</scope>
</reference>